<evidence type="ECO:0000313" key="2">
    <source>
        <dbReference type="EMBL" id="KAH7267660.1"/>
    </source>
</evidence>
<feature type="compositionally biased region" description="Basic and acidic residues" evidence="1">
    <location>
        <begin position="72"/>
        <end position="86"/>
    </location>
</feature>
<dbReference type="RefSeq" id="XP_046055479.1">
    <property type="nucleotide sequence ID" value="XM_046191689.1"/>
</dbReference>
<feature type="region of interest" description="Disordered" evidence="1">
    <location>
        <begin position="22"/>
        <end position="46"/>
    </location>
</feature>
<keyword evidence="3" id="KW-1185">Reference proteome</keyword>
<accession>A0A9P9KSA6</accession>
<comment type="caution">
    <text evidence="2">The sequence shown here is derived from an EMBL/GenBank/DDBJ whole genome shotgun (WGS) entry which is preliminary data.</text>
</comment>
<protein>
    <submittedName>
        <fullName evidence="2">Uncharacterized protein</fullName>
    </submittedName>
</protein>
<name>A0A9P9KSA6_FUSRE</name>
<proteinExistence type="predicted"/>
<gene>
    <name evidence="2" type="ORF">BKA55DRAFT_556336</name>
</gene>
<evidence type="ECO:0000256" key="1">
    <source>
        <dbReference type="SAM" id="MobiDB-lite"/>
    </source>
</evidence>
<dbReference type="Proteomes" id="UP000720189">
    <property type="component" value="Unassembled WGS sequence"/>
</dbReference>
<dbReference type="AlphaFoldDB" id="A0A9P9KSA6"/>
<evidence type="ECO:0000313" key="3">
    <source>
        <dbReference type="Proteomes" id="UP000720189"/>
    </source>
</evidence>
<feature type="region of interest" description="Disordered" evidence="1">
    <location>
        <begin position="58"/>
        <end position="86"/>
    </location>
</feature>
<dbReference type="GeneID" id="70221643"/>
<reference evidence="2" key="1">
    <citation type="journal article" date="2021" name="Nat. Commun.">
        <title>Genetic determinants of endophytism in the Arabidopsis root mycobiome.</title>
        <authorList>
            <person name="Mesny F."/>
            <person name="Miyauchi S."/>
            <person name="Thiergart T."/>
            <person name="Pickel B."/>
            <person name="Atanasova L."/>
            <person name="Karlsson M."/>
            <person name="Huettel B."/>
            <person name="Barry K.W."/>
            <person name="Haridas S."/>
            <person name="Chen C."/>
            <person name="Bauer D."/>
            <person name="Andreopoulos W."/>
            <person name="Pangilinan J."/>
            <person name="LaButti K."/>
            <person name="Riley R."/>
            <person name="Lipzen A."/>
            <person name="Clum A."/>
            <person name="Drula E."/>
            <person name="Henrissat B."/>
            <person name="Kohler A."/>
            <person name="Grigoriev I.V."/>
            <person name="Martin F.M."/>
            <person name="Hacquard S."/>
        </authorList>
    </citation>
    <scope>NUCLEOTIDE SEQUENCE</scope>
    <source>
        <strain evidence="2">MPI-CAGE-AT-0023</strain>
    </source>
</reference>
<sequence length="86" mass="10031">MVWKFMPSHPLSQMPFHRLSHATPLNPFQNQHKKLPPHKTISTNSDVGPQLWVSLDRQSMPHQWSGQMEDQGSEHHSMQPRQRASE</sequence>
<feature type="compositionally biased region" description="Polar residues" evidence="1">
    <location>
        <begin position="58"/>
        <end position="70"/>
    </location>
</feature>
<dbReference type="EMBL" id="JAGMUX010000002">
    <property type="protein sequence ID" value="KAH7267660.1"/>
    <property type="molecule type" value="Genomic_DNA"/>
</dbReference>
<organism evidence="2 3">
    <name type="scientific">Fusarium redolens</name>
    <dbReference type="NCBI Taxonomy" id="48865"/>
    <lineage>
        <taxon>Eukaryota</taxon>
        <taxon>Fungi</taxon>
        <taxon>Dikarya</taxon>
        <taxon>Ascomycota</taxon>
        <taxon>Pezizomycotina</taxon>
        <taxon>Sordariomycetes</taxon>
        <taxon>Hypocreomycetidae</taxon>
        <taxon>Hypocreales</taxon>
        <taxon>Nectriaceae</taxon>
        <taxon>Fusarium</taxon>
        <taxon>Fusarium redolens species complex</taxon>
    </lineage>
</organism>